<protein>
    <submittedName>
        <fullName evidence="2">Uncharacterized protein</fullName>
    </submittedName>
</protein>
<feature type="non-terminal residue" evidence="2">
    <location>
        <position position="1"/>
    </location>
</feature>
<organism evidence="2 3">
    <name type="scientific">Prorocentrum cordatum</name>
    <dbReference type="NCBI Taxonomy" id="2364126"/>
    <lineage>
        <taxon>Eukaryota</taxon>
        <taxon>Sar</taxon>
        <taxon>Alveolata</taxon>
        <taxon>Dinophyceae</taxon>
        <taxon>Prorocentrales</taxon>
        <taxon>Prorocentraceae</taxon>
        <taxon>Prorocentrum</taxon>
    </lineage>
</organism>
<gene>
    <name evidence="2" type="ORF">PCOR1329_LOCUS59394</name>
</gene>
<evidence type="ECO:0000313" key="3">
    <source>
        <dbReference type="Proteomes" id="UP001189429"/>
    </source>
</evidence>
<dbReference type="Proteomes" id="UP001189429">
    <property type="component" value="Unassembled WGS sequence"/>
</dbReference>
<sequence>AEDAHDRDEKPDAGSGGGSKGEVKSSSGSGKGGRTQCDRRGSWSRGDWRDRSTWSSGRASWTWRLQAARAAQACWGL</sequence>
<keyword evidence="3" id="KW-1185">Reference proteome</keyword>
<feature type="compositionally biased region" description="Basic and acidic residues" evidence="1">
    <location>
        <begin position="36"/>
        <end position="52"/>
    </location>
</feature>
<feature type="compositionally biased region" description="Basic and acidic residues" evidence="1">
    <location>
        <begin position="1"/>
        <end position="12"/>
    </location>
</feature>
<dbReference type="EMBL" id="CAUYUJ010017402">
    <property type="protein sequence ID" value="CAK0874519.1"/>
    <property type="molecule type" value="Genomic_DNA"/>
</dbReference>
<feature type="non-terminal residue" evidence="2">
    <location>
        <position position="77"/>
    </location>
</feature>
<evidence type="ECO:0000256" key="1">
    <source>
        <dbReference type="SAM" id="MobiDB-lite"/>
    </source>
</evidence>
<comment type="caution">
    <text evidence="2">The sequence shown here is derived from an EMBL/GenBank/DDBJ whole genome shotgun (WGS) entry which is preliminary data.</text>
</comment>
<proteinExistence type="predicted"/>
<evidence type="ECO:0000313" key="2">
    <source>
        <dbReference type="EMBL" id="CAK0874519.1"/>
    </source>
</evidence>
<name>A0ABN9VNP3_9DINO</name>
<accession>A0ABN9VNP3</accession>
<reference evidence="2" key="1">
    <citation type="submission" date="2023-10" db="EMBL/GenBank/DDBJ databases">
        <authorList>
            <person name="Chen Y."/>
            <person name="Shah S."/>
            <person name="Dougan E. K."/>
            <person name="Thang M."/>
            <person name="Chan C."/>
        </authorList>
    </citation>
    <scope>NUCLEOTIDE SEQUENCE [LARGE SCALE GENOMIC DNA]</scope>
</reference>
<feature type="region of interest" description="Disordered" evidence="1">
    <location>
        <begin position="1"/>
        <end position="56"/>
    </location>
</feature>